<gene>
    <name evidence="3" type="ORF">SAMN02745124_03335</name>
</gene>
<dbReference type="PANTHER" id="PTHR33376:SF4">
    <property type="entry name" value="SIALIC ACID-BINDING PERIPLASMIC PROTEIN SIAP"/>
    <property type="match status" value="1"/>
</dbReference>
<feature type="chain" id="PRO_5012070438" evidence="2">
    <location>
        <begin position="25"/>
        <end position="330"/>
    </location>
</feature>
<dbReference type="InterPro" id="IPR018389">
    <property type="entry name" value="DctP_fam"/>
</dbReference>
<dbReference type="CDD" id="cd13680">
    <property type="entry name" value="PBP2_TRAP_SBP_like_4"/>
    <property type="match status" value="1"/>
</dbReference>
<dbReference type="AlphaFoldDB" id="A0A1M5XUA4"/>
<dbReference type="Pfam" id="PF03480">
    <property type="entry name" value="DctP"/>
    <property type="match status" value="1"/>
</dbReference>
<dbReference type="PANTHER" id="PTHR33376">
    <property type="match status" value="1"/>
</dbReference>
<dbReference type="STRING" id="1121409.SAMN02745124_03335"/>
<accession>A0A1M5XUA4</accession>
<organism evidence="3 4">
    <name type="scientific">Desulfofustis glycolicus DSM 9705</name>
    <dbReference type="NCBI Taxonomy" id="1121409"/>
    <lineage>
        <taxon>Bacteria</taxon>
        <taxon>Pseudomonadati</taxon>
        <taxon>Thermodesulfobacteriota</taxon>
        <taxon>Desulfobulbia</taxon>
        <taxon>Desulfobulbales</taxon>
        <taxon>Desulfocapsaceae</taxon>
        <taxon>Desulfofustis</taxon>
    </lineage>
</organism>
<dbReference type="EMBL" id="FQXS01000023">
    <property type="protein sequence ID" value="SHI03124.1"/>
    <property type="molecule type" value="Genomic_DNA"/>
</dbReference>
<feature type="signal peptide" evidence="2">
    <location>
        <begin position="1"/>
        <end position="24"/>
    </location>
</feature>
<evidence type="ECO:0000313" key="3">
    <source>
        <dbReference type="EMBL" id="SHI03124.1"/>
    </source>
</evidence>
<dbReference type="Proteomes" id="UP000184139">
    <property type="component" value="Unassembled WGS sequence"/>
</dbReference>
<sequence>MHRITFTFCCAALLLMFGTQPCSAEKVLRLTLQLPESHHLGKNVAAFADEVAQATDGEIKVEIYPSAQLYKDKEVPQAVASGAVEMGVVPLTQFAGTIPAVELFYVPFLFASEKALQKAVQKGSPVRQPIDDAVLQTGARILWWQAYGGAVIINNDDPIRLPSDLTGKKVRIFSKTLGSLVEAAGGAPTAISGSEQFLAYQRGTVDVGLTGVTAVKERKMFEVMSSLTATKSMVDIEFVVLINEKTWQGLSDEHRQVVETAAAKVEQQLRDQMNQLEADAFAFVSDKMNIVELTDEELQEWQKLAEPVIADYIKNAGPLGRQLVDAARQL</sequence>
<protein>
    <submittedName>
        <fullName evidence="3">C4-dicarboxylate-binding protein DctP</fullName>
    </submittedName>
</protein>
<keyword evidence="1 2" id="KW-0732">Signal</keyword>
<name>A0A1M5XUA4_9BACT</name>
<keyword evidence="4" id="KW-1185">Reference proteome</keyword>
<dbReference type="NCBIfam" id="NF037995">
    <property type="entry name" value="TRAP_S1"/>
    <property type="match status" value="1"/>
</dbReference>
<dbReference type="InterPro" id="IPR038404">
    <property type="entry name" value="TRAP_DctP_sf"/>
</dbReference>
<proteinExistence type="predicted"/>
<reference evidence="3 4" key="1">
    <citation type="submission" date="2016-11" db="EMBL/GenBank/DDBJ databases">
        <authorList>
            <person name="Jaros S."/>
            <person name="Januszkiewicz K."/>
            <person name="Wedrychowicz H."/>
        </authorList>
    </citation>
    <scope>NUCLEOTIDE SEQUENCE [LARGE SCALE GENOMIC DNA]</scope>
    <source>
        <strain evidence="3 4">DSM 9705</strain>
    </source>
</reference>
<evidence type="ECO:0000313" key="4">
    <source>
        <dbReference type="Proteomes" id="UP000184139"/>
    </source>
</evidence>
<evidence type="ECO:0000256" key="1">
    <source>
        <dbReference type="ARBA" id="ARBA00022729"/>
    </source>
</evidence>
<dbReference type="RefSeq" id="WP_084540721.1">
    <property type="nucleotide sequence ID" value="NZ_FQXS01000023.1"/>
</dbReference>
<dbReference type="GO" id="GO:0055085">
    <property type="term" value="P:transmembrane transport"/>
    <property type="evidence" value="ECO:0007669"/>
    <property type="project" value="InterPro"/>
</dbReference>
<dbReference type="Gene3D" id="3.40.190.170">
    <property type="entry name" value="Bacterial extracellular solute-binding protein, family 7"/>
    <property type="match status" value="1"/>
</dbReference>
<evidence type="ECO:0000256" key="2">
    <source>
        <dbReference type="SAM" id="SignalP"/>
    </source>
</evidence>